<dbReference type="GO" id="GO:0016301">
    <property type="term" value="F:kinase activity"/>
    <property type="evidence" value="ECO:0007669"/>
    <property type="project" value="UniProtKB-KW"/>
</dbReference>
<dbReference type="SUPFAM" id="SSF141868">
    <property type="entry name" value="EAL domain-like"/>
    <property type="match status" value="1"/>
</dbReference>
<evidence type="ECO:0000259" key="6">
    <source>
        <dbReference type="PROSITE" id="PS50887"/>
    </source>
</evidence>
<dbReference type="Gene3D" id="3.30.450.40">
    <property type="match status" value="1"/>
</dbReference>
<dbReference type="InterPro" id="IPR011006">
    <property type="entry name" value="CheY-like_superfamily"/>
</dbReference>
<dbReference type="InterPro" id="IPR035919">
    <property type="entry name" value="EAL_sf"/>
</dbReference>
<feature type="domain" description="GGDEF" evidence="6">
    <location>
        <begin position="359"/>
        <end position="502"/>
    </location>
</feature>
<dbReference type="Proteomes" id="UP000198807">
    <property type="component" value="Unassembled WGS sequence"/>
</dbReference>
<dbReference type="CDD" id="cd01949">
    <property type="entry name" value="GGDEF"/>
    <property type="match status" value="1"/>
</dbReference>
<proteinExistence type="predicted"/>
<dbReference type="Pfam" id="PF00563">
    <property type="entry name" value="EAL"/>
    <property type="match status" value="1"/>
</dbReference>
<dbReference type="InterPro" id="IPR029787">
    <property type="entry name" value="Nucleotide_cyclase"/>
</dbReference>
<evidence type="ECO:0000256" key="3">
    <source>
        <dbReference type="PROSITE-ProRule" id="PRU00169"/>
    </source>
</evidence>
<evidence type="ECO:0000313" key="7">
    <source>
        <dbReference type="EMBL" id="SEL83373.1"/>
    </source>
</evidence>
<accession>A0A1H7TF79</accession>
<dbReference type="PANTHER" id="PTHR33121:SF70">
    <property type="entry name" value="SIGNALING PROTEIN YKOW"/>
    <property type="match status" value="1"/>
</dbReference>
<evidence type="ECO:0000313" key="8">
    <source>
        <dbReference type="Proteomes" id="UP000198807"/>
    </source>
</evidence>
<protein>
    <submittedName>
        <fullName evidence="7">Diguanylate cyclase/phosphodiesterase with GAF sensor</fullName>
    </submittedName>
</protein>
<evidence type="ECO:0000256" key="2">
    <source>
        <dbReference type="ARBA" id="ARBA00022777"/>
    </source>
</evidence>
<dbReference type="GO" id="GO:0000160">
    <property type="term" value="P:phosphorelay signal transduction system"/>
    <property type="evidence" value="ECO:0007669"/>
    <property type="project" value="InterPro"/>
</dbReference>
<dbReference type="InterPro" id="IPR050706">
    <property type="entry name" value="Cyclic-di-GMP_PDE-like"/>
</dbReference>
<dbReference type="SUPFAM" id="SSF52172">
    <property type="entry name" value="CheY-like"/>
    <property type="match status" value="1"/>
</dbReference>
<feature type="modified residue" description="4-aspartylphosphate" evidence="3">
    <location>
        <position position="59"/>
    </location>
</feature>
<organism evidence="7 8">
    <name type="scientific">Halomonas daqiaonensis</name>
    <dbReference type="NCBI Taxonomy" id="650850"/>
    <lineage>
        <taxon>Bacteria</taxon>
        <taxon>Pseudomonadati</taxon>
        <taxon>Pseudomonadota</taxon>
        <taxon>Gammaproteobacteria</taxon>
        <taxon>Oceanospirillales</taxon>
        <taxon>Halomonadaceae</taxon>
        <taxon>Halomonas</taxon>
    </lineage>
</organism>
<sequence length="768" mass="85243">MITPVTMNQRLTSIAVLLTNPANAQLLKRILGGQYALRHDLADGVEGSASAGPDLIVVDVVSLRRHRERIRELRRLADPLVLPVLLVNDRRLGTHAPIASELGNTVDDILRIPTSQEELKARIGNLLRLGTLSREQEEARRQLEGLVSALHTLNACDNVVVRAKNEEDLIKTLCRTIVDEEDYNLAWIGFADEDSDKRIQIRASAGPANAFVADLNRDWEQDPQVSTVLEGAMHSGRTHIIDDVPATFASADIRDRARSHRLGSAIILPLNIENGPPGCLAIYASGPEHFGTKQRELLERLADNLVFGLSALRSHFERVQQAAEIHYLAYTDALTGLPNRRHLLHYLEGLLSRPESGEEAGAIIFIDLDGFKLINDALGHDVGDQVLKQIGQRLQGAVRDSDLVVRQGGDEFLVVMFDAPRHSASLDPEALVEASVDMANRIIAHLKEPLMVDGHSHRLSASVGISLFPRHGREPALLIENADKAMYEAKARGGSCSRVFSEEMSASRQQRFSLEARLRQALERDEFELYYQPVFDLDTCRIMAVEALIRWPQEDGSMLMPGSFMPLAEEIGLIKPLGDWVLETAVRQLRAWHDQGFTLAMSVNISVNQLHPHGDVEHFAALVRPHIDPRWVHLEVTESTLMVDPSAIETLLAGLHEEGFQIAIDDFGTGFSSLSRLQHLSIQTLKIDRSFVSELDYPNSKGAALVGIIHKMASNLGLQIVAEGIETEQQRQRLLAISGGKGWGQGFWFSPAISAEELERWLQRQRDG</sequence>
<dbReference type="InterPro" id="IPR043128">
    <property type="entry name" value="Rev_trsase/Diguanyl_cyclase"/>
</dbReference>
<dbReference type="OrthoDB" id="9804951at2"/>
<evidence type="ECO:0000256" key="1">
    <source>
        <dbReference type="ARBA" id="ARBA00022679"/>
    </source>
</evidence>
<dbReference type="PANTHER" id="PTHR33121">
    <property type="entry name" value="CYCLIC DI-GMP PHOSPHODIESTERASE PDEF"/>
    <property type="match status" value="1"/>
</dbReference>
<dbReference type="Pfam" id="PF13185">
    <property type="entry name" value="GAF_2"/>
    <property type="match status" value="1"/>
</dbReference>
<keyword evidence="2" id="KW-0418">Kinase</keyword>
<dbReference type="CDD" id="cd01948">
    <property type="entry name" value="EAL"/>
    <property type="match status" value="1"/>
</dbReference>
<evidence type="ECO:0000259" key="4">
    <source>
        <dbReference type="PROSITE" id="PS50110"/>
    </source>
</evidence>
<dbReference type="InterPro" id="IPR029016">
    <property type="entry name" value="GAF-like_dom_sf"/>
</dbReference>
<dbReference type="PROSITE" id="PS50883">
    <property type="entry name" value="EAL"/>
    <property type="match status" value="1"/>
</dbReference>
<dbReference type="SMART" id="SM00052">
    <property type="entry name" value="EAL"/>
    <property type="match status" value="1"/>
</dbReference>
<feature type="domain" description="EAL" evidence="5">
    <location>
        <begin position="511"/>
        <end position="766"/>
    </location>
</feature>
<dbReference type="SUPFAM" id="SSF55781">
    <property type="entry name" value="GAF domain-like"/>
    <property type="match status" value="1"/>
</dbReference>
<dbReference type="RefSeq" id="WP_089714501.1">
    <property type="nucleotide sequence ID" value="NZ_FOBC01000017.1"/>
</dbReference>
<dbReference type="InterPro" id="IPR001633">
    <property type="entry name" value="EAL_dom"/>
</dbReference>
<dbReference type="InterPro" id="IPR000160">
    <property type="entry name" value="GGDEF_dom"/>
</dbReference>
<dbReference type="Gene3D" id="3.20.20.450">
    <property type="entry name" value="EAL domain"/>
    <property type="match status" value="1"/>
</dbReference>
<keyword evidence="1" id="KW-0808">Transferase</keyword>
<dbReference type="Gene3D" id="3.30.70.270">
    <property type="match status" value="1"/>
</dbReference>
<evidence type="ECO:0000259" key="5">
    <source>
        <dbReference type="PROSITE" id="PS50883"/>
    </source>
</evidence>
<dbReference type="PROSITE" id="PS50887">
    <property type="entry name" value="GGDEF"/>
    <property type="match status" value="1"/>
</dbReference>
<dbReference type="NCBIfam" id="TIGR00254">
    <property type="entry name" value="GGDEF"/>
    <property type="match status" value="1"/>
</dbReference>
<dbReference type="AlphaFoldDB" id="A0A1H7TF79"/>
<dbReference type="EMBL" id="FOBC01000017">
    <property type="protein sequence ID" value="SEL83373.1"/>
    <property type="molecule type" value="Genomic_DNA"/>
</dbReference>
<dbReference type="InterPro" id="IPR001789">
    <property type="entry name" value="Sig_transdc_resp-reg_receiver"/>
</dbReference>
<keyword evidence="3" id="KW-0597">Phosphoprotein</keyword>
<reference evidence="8" key="1">
    <citation type="submission" date="2016-10" db="EMBL/GenBank/DDBJ databases">
        <authorList>
            <person name="Varghese N."/>
            <person name="Submissions S."/>
        </authorList>
    </citation>
    <scope>NUCLEOTIDE SEQUENCE [LARGE SCALE GENOMIC DNA]</scope>
    <source>
        <strain evidence="8">CGMCC 1.9150</strain>
    </source>
</reference>
<feature type="domain" description="Response regulatory" evidence="4">
    <location>
        <begin position="13"/>
        <end position="127"/>
    </location>
</feature>
<dbReference type="STRING" id="650850.SAMN04488129_11730"/>
<dbReference type="SUPFAM" id="SSF55073">
    <property type="entry name" value="Nucleotide cyclase"/>
    <property type="match status" value="1"/>
</dbReference>
<dbReference type="GO" id="GO:0071111">
    <property type="term" value="F:cyclic-guanylate-specific phosphodiesterase activity"/>
    <property type="evidence" value="ECO:0007669"/>
    <property type="project" value="InterPro"/>
</dbReference>
<dbReference type="InterPro" id="IPR003018">
    <property type="entry name" value="GAF"/>
</dbReference>
<name>A0A1H7TF79_9GAMM</name>
<keyword evidence="8" id="KW-1185">Reference proteome</keyword>
<gene>
    <name evidence="7" type="ORF">SAMN04488129_11730</name>
</gene>
<dbReference type="SMART" id="SM00267">
    <property type="entry name" value="GGDEF"/>
    <property type="match status" value="1"/>
</dbReference>
<dbReference type="Pfam" id="PF00990">
    <property type="entry name" value="GGDEF"/>
    <property type="match status" value="1"/>
</dbReference>
<dbReference type="PROSITE" id="PS50110">
    <property type="entry name" value="RESPONSE_REGULATORY"/>
    <property type="match status" value="1"/>
</dbReference>